<dbReference type="SUPFAM" id="SSF57667">
    <property type="entry name" value="beta-beta-alpha zinc fingers"/>
    <property type="match status" value="1"/>
</dbReference>
<feature type="compositionally biased region" description="Basic and acidic residues" evidence="8">
    <location>
        <begin position="208"/>
        <end position="229"/>
    </location>
</feature>
<dbReference type="InterPro" id="IPR013087">
    <property type="entry name" value="Znf_C2H2_type"/>
</dbReference>
<evidence type="ECO:0000256" key="2">
    <source>
        <dbReference type="ARBA" id="ARBA00022723"/>
    </source>
</evidence>
<keyword evidence="3" id="KW-0677">Repeat</keyword>
<keyword evidence="11" id="KW-1185">Reference proteome</keyword>
<gene>
    <name evidence="10" type="ORF">ODALV1_LOCUS3571</name>
</gene>
<feature type="compositionally biased region" description="Basic and acidic residues" evidence="8">
    <location>
        <begin position="180"/>
        <end position="189"/>
    </location>
</feature>
<reference evidence="10 11" key="1">
    <citation type="submission" date="2024-08" db="EMBL/GenBank/DDBJ databases">
        <authorList>
            <person name="Cucini C."/>
            <person name="Frati F."/>
        </authorList>
    </citation>
    <scope>NUCLEOTIDE SEQUENCE [LARGE SCALE GENOMIC DNA]</scope>
</reference>
<dbReference type="SMART" id="SM00355">
    <property type="entry name" value="ZnF_C2H2"/>
    <property type="match status" value="2"/>
</dbReference>
<dbReference type="Pfam" id="PF12874">
    <property type="entry name" value="zf-met"/>
    <property type="match status" value="1"/>
</dbReference>
<dbReference type="PROSITE" id="PS00028">
    <property type="entry name" value="ZINC_FINGER_C2H2_1"/>
    <property type="match status" value="2"/>
</dbReference>
<comment type="caution">
    <text evidence="10">The sequence shown here is derived from an EMBL/GenBank/DDBJ whole genome shotgun (WGS) entry which is preliminary data.</text>
</comment>
<proteinExistence type="predicted"/>
<evidence type="ECO:0000256" key="4">
    <source>
        <dbReference type="ARBA" id="ARBA00022771"/>
    </source>
</evidence>
<evidence type="ECO:0000256" key="1">
    <source>
        <dbReference type="ARBA" id="ARBA00004123"/>
    </source>
</evidence>
<evidence type="ECO:0000256" key="7">
    <source>
        <dbReference type="PROSITE-ProRule" id="PRU00042"/>
    </source>
</evidence>
<keyword evidence="6" id="KW-0539">Nucleus</keyword>
<dbReference type="PANTHER" id="PTHR16515">
    <property type="entry name" value="PR DOMAIN ZINC FINGER PROTEIN"/>
    <property type="match status" value="1"/>
</dbReference>
<feature type="compositionally biased region" description="Polar residues" evidence="8">
    <location>
        <begin position="1"/>
        <end position="12"/>
    </location>
</feature>
<evidence type="ECO:0000256" key="8">
    <source>
        <dbReference type="SAM" id="MobiDB-lite"/>
    </source>
</evidence>
<evidence type="ECO:0000256" key="5">
    <source>
        <dbReference type="ARBA" id="ARBA00022833"/>
    </source>
</evidence>
<feature type="compositionally biased region" description="Polar residues" evidence="8">
    <location>
        <begin position="27"/>
        <end position="39"/>
    </location>
</feature>
<comment type="subcellular location">
    <subcellularLocation>
        <location evidence="1">Nucleus</location>
    </subcellularLocation>
</comment>
<feature type="domain" description="C2H2-type" evidence="9">
    <location>
        <begin position="286"/>
        <end position="313"/>
    </location>
</feature>
<evidence type="ECO:0000313" key="10">
    <source>
        <dbReference type="EMBL" id="CAL8076733.1"/>
    </source>
</evidence>
<keyword evidence="5" id="KW-0862">Zinc</keyword>
<keyword evidence="4 7" id="KW-0863">Zinc-finger</keyword>
<dbReference type="Gene3D" id="3.30.160.60">
    <property type="entry name" value="Classic Zinc Finger"/>
    <property type="match status" value="1"/>
</dbReference>
<dbReference type="Proteomes" id="UP001642540">
    <property type="component" value="Unassembled WGS sequence"/>
</dbReference>
<feature type="compositionally biased region" description="Basic residues" evidence="8">
    <location>
        <begin position="254"/>
        <end position="263"/>
    </location>
</feature>
<sequence>MTNEEITSSAPLTNGDDDGEVAGPSRNMFSSIPNTTSTFKVDVKGEDVESKENGEAMDGGEEIPSSAPLTNGDDDGQVAGPSKCILSATTKTPSSPSQLATDTEPERGLISVVDLRTITEKDDDEGEEDHDDRAPSSPSPPATSSSRLPPRPIRYDPTTIKECYVHVIRLEYDLSVVGPRARDGSHQESTDTSNVVVLPQVRSGGRQENVKLRRSPREKGSNPKGEHKPQKPPRLSTLSRPRSIKKGKQEASRRSARNMRKKQVAAGSSKKTKSPKNSQPNRQNRLKCKRCEKTFANQYSLNRHQLCHSGVKKFECKPCQLRFARMDHYRTHLLSKKHKRIFANSKN</sequence>
<dbReference type="PANTHER" id="PTHR16515:SF57">
    <property type="entry name" value="ZINC FINGER PROTEIN 154-LIKE"/>
    <property type="match status" value="1"/>
</dbReference>
<feature type="compositionally biased region" description="Polar residues" evidence="8">
    <location>
        <begin position="87"/>
        <end position="101"/>
    </location>
</feature>
<evidence type="ECO:0000256" key="3">
    <source>
        <dbReference type="ARBA" id="ARBA00022737"/>
    </source>
</evidence>
<dbReference type="InterPro" id="IPR036236">
    <property type="entry name" value="Znf_C2H2_sf"/>
</dbReference>
<name>A0ABP1PTD1_9HEXA</name>
<keyword evidence="2" id="KW-0479">Metal-binding</keyword>
<feature type="region of interest" description="Disordered" evidence="8">
    <location>
        <begin position="180"/>
        <end position="286"/>
    </location>
</feature>
<evidence type="ECO:0000313" key="11">
    <source>
        <dbReference type="Proteomes" id="UP001642540"/>
    </source>
</evidence>
<feature type="compositionally biased region" description="Acidic residues" evidence="8">
    <location>
        <begin position="121"/>
        <end position="130"/>
    </location>
</feature>
<feature type="compositionally biased region" description="Basic and acidic residues" evidence="8">
    <location>
        <begin position="41"/>
        <end position="54"/>
    </location>
</feature>
<dbReference type="PROSITE" id="PS50157">
    <property type="entry name" value="ZINC_FINGER_C2H2_2"/>
    <property type="match status" value="1"/>
</dbReference>
<organism evidence="10 11">
    <name type="scientific">Orchesella dallaii</name>
    <dbReference type="NCBI Taxonomy" id="48710"/>
    <lineage>
        <taxon>Eukaryota</taxon>
        <taxon>Metazoa</taxon>
        <taxon>Ecdysozoa</taxon>
        <taxon>Arthropoda</taxon>
        <taxon>Hexapoda</taxon>
        <taxon>Collembola</taxon>
        <taxon>Entomobryomorpha</taxon>
        <taxon>Entomobryoidea</taxon>
        <taxon>Orchesellidae</taxon>
        <taxon>Orchesellinae</taxon>
        <taxon>Orchesella</taxon>
    </lineage>
</organism>
<accession>A0ABP1PTD1</accession>
<evidence type="ECO:0000259" key="9">
    <source>
        <dbReference type="PROSITE" id="PS50157"/>
    </source>
</evidence>
<evidence type="ECO:0000256" key="6">
    <source>
        <dbReference type="ARBA" id="ARBA00023242"/>
    </source>
</evidence>
<dbReference type="EMBL" id="CAXLJM020000012">
    <property type="protein sequence ID" value="CAL8076733.1"/>
    <property type="molecule type" value="Genomic_DNA"/>
</dbReference>
<dbReference type="InterPro" id="IPR050331">
    <property type="entry name" value="Zinc_finger"/>
</dbReference>
<protein>
    <recommendedName>
        <fullName evidence="9">C2H2-type domain-containing protein</fullName>
    </recommendedName>
</protein>
<feature type="region of interest" description="Disordered" evidence="8">
    <location>
        <begin position="1"/>
        <end position="157"/>
    </location>
</feature>